<dbReference type="Proteomes" id="UP000186758">
    <property type="component" value="Unassembled WGS sequence"/>
</dbReference>
<dbReference type="EMBL" id="MPJZ01000098">
    <property type="protein sequence ID" value="OLU43581.1"/>
    <property type="molecule type" value="Genomic_DNA"/>
</dbReference>
<gene>
    <name evidence="2" type="ORF">BO223_11460</name>
</gene>
<evidence type="ECO:0000256" key="1">
    <source>
        <dbReference type="SAM" id="Phobius"/>
    </source>
</evidence>
<dbReference type="AlphaFoldDB" id="A0A1Q9YHF1"/>
<protein>
    <submittedName>
        <fullName evidence="2">Uncharacterized protein</fullName>
    </submittedName>
</protein>
<dbReference type="GeneID" id="78477461"/>
<organism evidence="2 3">
    <name type="scientific">Faecalibaculum rodentium</name>
    <dbReference type="NCBI Taxonomy" id="1702221"/>
    <lineage>
        <taxon>Bacteria</taxon>
        <taxon>Bacillati</taxon>
        <taxon>Bacillota</taxon>
        <taxon>Erysipelotrichia</taxon>
        <taxon>Erysipelotrichales</taxon>
        <taxon>Erysipelotrichaceae</taxon>
        <taxon>Faecalibaculum</taxon>
    </lineage>
</organism>
<keyword evidence="1" id="KW-0812">Transmembrane</keyword>
<keyword evidence="1" id="KW-0472">Membrane</keyword>
<proteinExistence type="predicted"/>
<feature type="transmembrane region" description="Helical" evidence="1">
    <location>
        <begin position="49"/>
        <end position="70"/>
    </location>
</feature>
<feature type="transmembrane region" description="Helical" evidence="1">
    <location>
        <begin position="20"/>
        <end position="43"/>
    </location>
</feature>
<evidence type="ECO:0000313" key="2">
    <source>
        <dbReference type="EMBL" id="OLU43581.1"/>
    </source>
</evidence>
<comment type="caution">
    <text evidence="2">The sequence shown here is derived from an EMBL/GenBank/DDBJ whole genome shotgun (WGS) entry which is preliminary data.</text>
</comment>
<sequence>MKKTTDLVAAYNKTWAKIGIILLIVLAGSILLRMTSLIDYYAINVLTSIIIANSFWIIIIAILLFVANICERLKFEQTKEKEKRNVD</sequence>
<evidence type="ECO:0000313" key="3">
    <source>
        <dbReference type="Proteomes" id="UP000186758"/>
    </source>
</evidence>
<accession>A0A1Q9YHF1</accession>
<reference evidence="2 3" key="1">
    <citation type="submission" date="2016-11" db="EMBL/GenBank/DDBJ databases">
        <title>Description of two novel members of the family Erysipelotrichaceae: Ileibacterium lipovorans gen. nov., sp. nov. and Dubosiella newyorkensis, gen. nov., sp. nov.</title>
        <authorList>
            <person name="Cox L.M."/>
            <person name="Sohn J."/>
            <person name="Tyrrell K.L."/>
            <person name="Citron D.M."/>
            <person name="Lawson P.A."/>
            <person name="Patel N.B."/>
            <person name="Iizumi T."/>
            <person name="Perez-Perez G.I."/>
            <person name="Goldstein E.J."/>
            <person name="Blaser M.J."/>
        </authorList>
    </citation>
    <scope>NUCLEOTIDE SEQUENCE [LARGE SCALE GENOMIC DNA]</scope>
    <source>
        <strain evidence="2 3">NYU-BL-K8</strain>
    </source>
</reference>
<dbReference type="RefSeq" id="WP_067555341.1">
    <property type="nucleotide sequence ID" value="NZ_CAMTBT010000044.1"/>
</dbReference>
<name>A0A1Q9YHF1_9FIRM</name>
<keyword evidence="1" id="KW-1133">Transmembrane helix</keyword>